<evidence type="ECO:0000259" key="8">
    <source>
        <dbReference type="PROSITE" id="PS51078"/>
    </source>
</evidence>
<evidence type="ECO:0000256" key="5">
    <source>
        <dbReference type="ARBA" id="ARBA00058938"/>
    </source>
</evidence>
<evidence type="ECO:0000313" key="9">
    <source>
        <dbReference type="EMBL" id="PKW26948.1"/>
    </source>
</evidence>
<dbReference type="FunFam" id="1.10.10.10:FF:000056">
    <property type="entry name" value="IclR family transcriptional regulator"/>
    <property type="match status" value="1"/>
</dbReference>
<dbReference type="AlphaFoldDB" id="A0A2N3YJG8"/>
<dbReference type="PANTHER" id="PTHR30136">
    <property type="entry name" value="HELIX-TURN-HELIX TRANSCRIPTIONAL REGULATOR, ICLR FAMILY"/>
    <property type="match status" value="1"/>
</dbReference>
<feature type="domain" description="IclR-ED" evidence="8">
    <location>
        <begin position="72"/>
        <end position="256"/>
    </location>
</feature>
<dbReference type="InterPro" id="IPR029016">
    <property type="entry name" value="GAF-like_dom_sf"/>
</dbReference>
<dbReference type="InterPro" id="IPR005471">
    <property type="entry name" value="Tscrpt_reg_IclR_N"/>
</dbReference>
<dbReference type="PROSITE" id="PS51078">
    <property type="entry name" value="ICLR_ED"/>
    <property type="match status" value="1"/>
</dbReference>
<comment type="function">
    <text evidence="5">May be an activator protein for the gylABX operon.</text>
</comment>
<dbReference type="PROSITE" id="PS51077">
    <property type="entry name" value="HTH_ICLR"/>
    <property type="match status" value="1"/>
</dbReference>
<sequence>MAGRGQGADFVEALARGLDVLGCFDAAHPRRSLSDVAAATGLARPTARRLLLTLDELGFVRQVDGGFEPTPRVLSLGMAYIASLGLWDVARPRMEWLVGQTGESSSMAQLDGSDIVYVARVAVPKIIALRVEVGTRFPAPPTSQGKVLLAGLAPADLDAALALPSRSPVLPRRAWDPSALRDELTSVRARGWALADEELAPGVRSVAVPVRDGTGAVRAAMNVTVHAAETSTEQLVDEHLPRLLRAAGEVSADWALWQARPQVEAPAAGP</sequence>
<dbReference type="InterPro" id="IPR050707">
    <property type="entry name" value="HTH_MetabolicPath_Reg"/>
</dbReference>
<organism evidence="9 10">
    <name type="scientific">Phycicoccus duodecadis</name>
    <dbReference type="NCBI Taxonomy" id="173053"/>
    <lineage>
        <taxon>Bacteria</taxon>
        <taxon>Bacillati</taxon>
        <taxon>Actinomycetota</taxon>
        <taxon>Actinomycetes</taxon>
        <taxon>Micrococcales</taxon>
        <taxon>Intrasporangiaceae</taxon>
        <taxon>Phycicoccus</taxon>
    </lineage>
</organism>
<comment type="caution">
    <text evidence="9">The sequence shown here is derived from an EMBL/GenBank/DDBJ whole genome shotgun (WGS) entry which is preliminary data.</text>
</comment>
<dbReference type="GO" id="GO:0006071">
    <property type="term" value="P:glycerol metabolic process"/>
    <property type="evidence" value="ECO:0007669"/>
    <property type="project" value="UniProtKB-KW"/>
</dbReference>
<reference evidence="9 10" key="1">
    <citation type="submission" date="2017-12" db="EMBL/GenBank/DDBJ databases">
        <title>Sequencing the genomes of 1000 Actinobacteria strains.</title>
        <authorList>
            <person name="Klenk H.-P."/>
        </authorList>
    </citation>
    <scope>NUCLEOTIDE SEQUENCE [LARGE SCALE GENOMIC DNA]</scope>
    <source>
        <strain evidence="9 10">DSM 12806</strain>
    </source>
</reference>
<dbReference type="GO" id="GO:0003700">
    <property type="term" value="F:DNA-binding transcription factor activity"/>
    <property type="evidence" value="ECO:0007669"/>
    <property type="project" value="TreeGrafter"/>
</dbReference>
<keyword evidence="3" id="KW-0238">DNA-binding</keyword>
<keyword evidence="4" id="KW-0804">Transcription</keyword>
<dbReference type="OrthoDB" id="3734039at2"/>
<evidence type="ECO:0000313" key="10">
    <source>
        <dbReference type="Proteomes" id="UP000233781"/>
    </source>
</evidence>
<dbReference type="InterPro" id="IPR036390">
    <property type="entry name" value="WH_DNA-bd_sf"/>
</dbReference>
<evidence type="ECO:0000256" key="3">
    <source>
        <dbReference type="ARBA" id="ARBA00023125"/>
    </source>
</evidence>
<evidence type="ECO:0000256" key="4">
    <source>
        <dbReference type="ARBA" id="ARBA00023163"/>
    </source>
</evidence>
<feature type="domain" description="HTH iclR-type" evidence="7">
    <location>
        <begin position="11"/>
        <end position="78"/>
    </location>
</feature>
<keyword evidence="2" id="KW-0805">Transcription regulation</keyword>
<gene>
    <name evidence="9" type="ORF">ATL31_1777</name>
</gene>
<evidence type="ECO:0000259" key="7">
    <source>
        <dbReference type="PROSITE" id="PS51077"/>
    </source>
</evidence>
<dbReference type="PANTHER" id="PTHR30136:SF34">
    <property type="entry name" value="TRANSCRIPTIONAL REGULATOR"/>
    <property type="match status" value="1"/>
</dbReference>
<evidence type="ECO:0000256" key="1">
    <source>
        <dbReference type="ARBA" id="ARBA00022798"/>
    </source>
</evidence>
<dbReference type="Gene3D" id="3.30.450.40">
    <property type="match status" value="1"/>
</dbReference>
<evidence type="ECO:0000256" key="2">
    <source>
        <dbReference type="ARBA" id="ARBA00023015"/>
    </source>
</evidence>
<dbReference type="SUPFAM" id="SSF55781">
    <property type="entry name" value="GAF domain-like"/>
    <property type="match status" value="1"/>
</dbReference>
<dbReference type="GO" id="GO:0003677">
    <property type="term" value="F:DNA binding"/>
    <property type="evidence" value="ECO:0007669"/>
    <property type="project" value="UniProtKB-KW"/>
</dbReference>
<dbReference type="Gene3D" id="1.10.10.10">
    <property type="entry name" value="Winged helix-like DNA-binding domain superfamily/Winged helix DNA-binding domain"/>
    <property type="match status" value="1"/>
</dbReference>
<dbReference type="SMART" id="SM00346">
    <property type="entry name" value="HTH_ICLR"/>
    <property type="match status" value="1"/>
</dbReference>
<keyword evidence="10" id="KW-1185">Reference proteome</keyword>
<proteinExistence type="predicted"/>
<dbReference type="InterPro" id="IPR014757">
    <property type="entry name" value="Tscrpt_reg_IclR_C"/>
</dbReference>
<dbReference type="SUPFAM" id="SSF46785">
    <property type="entry name" value="Winged helix' DNA-binding domain"/>
    <property type="match status" value="1"/>
</dbReference>
<dbReference type="InterPro" id="IPR036388">
    <property type="entry name" value="WH-like_DNA-bd_sf"/>
</dbReference>
<protein>
    <recommendedName>
        <fullName evidence="6">Glycerol operon regulatory protein</fullName>
    </recommendedName>
</protein>
<dbReference type="Proteomes" id="UP000233781">
    <property type="component" value="Unassembled WGS sequence"/>
</dbReference>
<evidence type="ECO:0000256" key="6">
    <source>
        <dbReference type="ARBA" id="ARBA00070406"/>
    </source>
</evidence>
<dbReference type="Pfam" id="PF01614">
    <property type="entry name" value="IclR_C"/>
    <property type="match status" value="1"/>
</dbReference>
<name>A0A2N3YJG8_9MICO</name>
<accession>A0A2N3YJG8</accession>
<dbReference type="EMBL" id="PJNE01000001">
    <property type="protein sequence ID" value="PKW26948.1"/>
    <property type="molecule type" value="Genomic_DNA"/>
</dbReference>
<dbReference type="GO" id="GO:0045892">
    <property type="term" value="P:negative regulation of DNA-templated transcription"/>
    <property type="evidence" value="ECO:0007669"/>
    <property type="project" value="TreeGrafter"/>
</dbReference>
<keyword evidence="1" id="KW-0319">Glycerol metabolism</keyword>
<dbReference type="Pfam" id="PF09339">
    <property type="entry name" value="HTH_IclR"/>
    <property type="match status" value="1"/>
</dbReference>
<dbReference type="RefSeq" id="WP_101395439.1">
    <property type="nucleotide sequence ID" value="NZ_PJNE01000001.1"/>
</dbReference>